<evidence type="ECO:0000313" key="2">
    <source>
        <dbReference type="EMBL" id="MER7186072.1"/>
    </source>
</evidence>
<sequence>MVGSGAPSSARTGTAVRASTTAVGPQYDTTHVYVAPGQEDAFADSWVATFGGTHTTKVVTDVTDVTPTPGETESELPCPFGRETTGYAVEDLTATCTGPRRRARGSCGARTTATATAVAPRWCSSPAATSPSCTRAAAPADRTLETPSWPRPPSWNCRAGSSRSRRSST</sequence>
<comment type="caution">
    <text evidence="2">The sequence shown here is derived from an EMBL/GenBank/DDBJ whole genome shotgun (WGS) entry which is preliminary data.</text>
</comment>
<dbReference type="Proteomes" id="UP001474181">
    <property type="component" value="Unassembled WGS sequence"/>
</dbReference>
<dbReference type="RefSeq" id="WP_350789459.1">
    <property type="nucleotide sequence ID" value="NZ_JBEPEK010000531.1"/>
</dbReference>
<name>A0ABV1XAM4_9ACTN</name>
<evidence type="ECO:0000313" key="3">
    <source>
        <dbReference type="Proteomes" id="UP001474181"/>
    </source>
</evidence>
<accession>A0ABV1XAM4</accession>
<proteinExistence type="predicted"/>
<evidence type="ECO:0000256" key="1">
    <source>
        <dbReference type="SAM" id="MobiDB-lite"/>
    </source>
</evidence>
<gene>
    <name evidence="2" type="ORF">ABT404_42550</name>
</gene>
<protein>
    <submittedName>
        <fullName evidence="2">Uncharacterized protein</fullName>
    </submittedName>
</protein>
<dbReference type="EMBL" id="JBEPEK010000531">
    <property type="protein sequence ID" value="MER7186072.1"/>
    <property type="molecule type" value="Genomic_DNA"/>
</dbReference>
<feature type="region of interest" description="Disordered" evidence="1">
    <location>
        <begin position="1"/>
        <end position="25"/>
    </location>
</feature>
<reference evidence="2 3" key="1">
    <citation type="submission" date="2024-06" db="EMBL/GenBank/DDBJ databases">
        <title>The Natural Products Discovery Center: Release of the First 8490 Sequenced Strains for Exploring Actinobacteria Biosynthetic Diversity.</title>
        <authorList>
            <person name="Kalkreuter E."/>
            <person name="Kautsar S.A."/>
            <person name="Yang D."/>
            <person name="Bader C.D."/>
            <person name="Teijaro C.N."/>
            <person name="Fluegel L."/>
            <person name="Davis C.M."/>
            <person name="Simpson J.R."/>
            <person name="Lauterbach L."/>
            <person name="Steele A.D."/>
            <person name="Gui C."/>
            <person name="Meng S."/>
            <person name="Li G."/>
            <person name="Viehrig K."/>
            <person name="Ye F."/>
            <person name="Su P."/>
            <person name="Kiefer A.F."/>
            <person name="Nichols A."/>
            <person name="Cepeda A.J."/>
            <person name="Yan W."/>
            <person name="Fan B."/>
            <person name="Jiang Y."/>
            <person name="Adhikari A."/>
            <person name="Zheng C.-J."/>
            <person name="Schuster L."/>
            <person name="Cowan T.M."/>
            <person name="Smanski M.J."/>
            <person name="Chevrette M.G."/>
            <person name="De Carvalho L.P.S."/>
            <person name="Shen B."/>
        </authorList>
    </citation>
    <scope>NUCLEOTIDE SEQUENCE [LARGE SCALE GENOMIC DNA]</scope>
    <source>
        <strain evidence="2 3">NPDC000234</strain>
    </source>
</reference>
<organism evidence="2 3">
    <name type="scientific">Streptomyces hyaluromycini</name>
    <dbReference type="NCBI Taxonomy" id="1377993"/>
    <lineage>
        <taxon>Bacteria</taxon>
        <taxon>Bacillati</taxon>
        <taxon>Actinomycetota</taxon>
        <taxon>Actinomycetes</taxon>
        <taxon>Kitasatosporales</taxon>
        <taxon>Streptomycetaceae</taxon>
        <taxon>Streptomyces</taxon>
    </lineage>
</organism>
<feature type="region of interest" description="Disordered" evidence="1">
    <location>
        <begin position="63"/>
        <end position="83"/>
    </location>
</feature>
<feature type="region of interest" description="Disordered" evidence="1">
    <location>
        <begin position="123"/>
        <end position="169"/>
    </location>
</feature>
<keyword evidence="3" id="KW-1185">Reference proteome</keyword>